<reference evidence="2" key="1">
    <citation type="journal article" date="2012" name="Nat. Biotechnol.">
        <title>Reference genome sequence of the model plant Setaria.</title>
        <authorList>
            <person name="Bennetzen J.L."/>
            <person name="Schmutz J."/>
            <person name="Wang H."/>
            <person name="Percifield R."/>
            <person name="Hawkins J."/>
            <person name="Pontaroli A.C."/>
            <person name="Estep M."/>
            <person name="Feng L."/>
            <person name="Vaughn J.N."/>
            <person name="Grimwood J."/>
            <person name="Jenkins J."/>
            <person name="Barry K."/>
            <person name="Lindquist E."/>
            <person name="Hellsten U."/>
            <person name="Deshpande S."/>
            <person name="Wang X."/>
            <person name="Wu X."/>
            <person name="Mitros T."/>
            <person name="Triplett J."/>
            <person name="Yang X."/>
            <person name="Ye C.Y."/>
            <person name="Mauro-Herrera M."/>
            <person name="Wang L."/>
            <person name="Li P."/>
            <person name="Sharma M."/>
            <person name="Sharma R."/>
            <person name="Ronald P.C."/>
            <person name="Panaud O."/>
            <person name="Kellogg E.A."/>
            <person name="Brutnell T.P."/>
            <person name="Doust A.N."/>
            <person name="Tuskan G.A."/>
            <person name="Rokhsar D."/>
            <person name="Devos K.M."/>
        </authorList>
    </citation>
    <scope>NUCLEOTIDE SEQUENCE [LARGE SCALE GENOMIC DNA]</scope>
    <source>
        <strain evidence="2">Yugu1</strain>
    </source>
</reference>
<dbReference type="OrthoDB" id="594804at2759"/>
<dbReference type="PANTHER" id="PTHR34145">
    <property type="entry name" value="OS02G0105600 PROTEIN"/>
    <property type="match status" value="1"/>
</dbReference>
<dbReference type="InterPro" id="IPR053772">
    <property type="entry name" value="At1g61320/At1g61330-like"/>
</dbReference>
<gene>
    <name evidence="2" type="ORF">SETIT_4G086800v2</name>
</gene>
<accession>A0A368QS61</accession>
<organism evidence="2">
    <name type="scientific">Setaria italica</name>
    <name type="common">Foxtail millet</name>
    <name type="synonym">Panicum italicum</name>
    <dbReference type="NCBI Taxonomy" id="4555"/>
    <lineage>
        <taxon>Eukaryota</taxon>
        <taxon>Viridiplantae</taxon>
        <taxon>Streptophyta</taxon>
        <taxon>Embryophyta</taxon>
        <taxon>Tracheophyta</taxon>
        <taxon>Spermatophyta</taxon>
        <taxon>Magnoliopsida</taxon>
        <taxon>Liliopsida</taxon>
        <taxon>Poales</taxon>
        <taxon>Poaceae</taxon>
        <taxon>PACMAD clade</taxon>
        <taxon>Panicoideae</taxon>
        <taxon>Panicodae</taxon>
        <taxon>Paniceae</taxon>
        <taxon>Cenchrinae</taxon>
        <taxon>Setaria</taxon>
    </lineage>
</organism>
<dbReference type="PANTHER" id="PTHR34145:SF57">
    <property type="entry name" value="F-BOX DOMAIN-CONTAINING PROTEIN"/>
    <property type="match status" value="1"/>
</dbReference>
<feature type="domain" description="At1g61320/AtMIF1 LRR" evidence="1">
    <location>
        <begin position="72"/>
        <end position="278"/>
    </location>
</feature>
<evidence type="ECO:0000313" key="2">
    <source>
        <dbReference type="EMBL" id="RCV20797.1"/>
    </source>
</evidence>
<dbReference type="InterPro" id="IPR055357">
    <property type="entry name" value="LRR_At1g61320_AtMIF1"/>
</dbReference>
<dbReference type="InterPro" id="IPR032675">
    <property type="entry name" value="LRR_dom_sf"/>
</dbReference>
<dbReference type="SUPFAM" id="SSF52047">
    <property type="entry name" value="RNI-like"/>
    <property type="match status" value="1"/>
</dbReference>
<proteinExistence type="predicted"/>
<dbReference type="Pfam" id="PF23622">
    <property type="entry name" value="LRR_At1g61320_AtMIF1"/>
    <property type="match status" value="2"/>
</dbReference>
<feature type="domain" description="At1g61320/AtMIF1 LRR" evidence="1">
    <location>
        <begin position="288"/>
        <end position="344"/>
    </location>
</feature>
<dbReference type="STRING" id="4555.A0A368QS61"/>
<name>A0A368QS61_SETIT</name>
<dbReference type="Gene3D" id="3.80.10.10">
    <property type="entry name" value="Ribonuclease Inhibitor"/>
    <property type="match status" value="1"/>
</dbReference>
<reference evidence="2" key="2">
    <citation type="submission" date="2015-07" db="EMBL/GenBank/DDBJ databases">
        <authorList>
            <person name="Noorani M."/>
        </authorList>
    </citation>
    <scope>NUCLEOTIDE SEQUENCE</scope>
    <source>
        <strain evidence="2">Yugu1</strain>
    </source>
</reference>
<protein>
    <recommendedName>
        <fullName evidence="1">At1g61320/AtMIF1 LRR domain-containing protein</fullName>
    </recommendedName>
</protein>
<dbReference type="AlphaFoldDB" id="A0A368QS61"/>
<dbReference type="EMBL" id="CM003531">
    <property type="protein sequence ID" value="RCV20797.1"/>
    <property type="molecule type" value="Genomic_DNA"/>
</dbReference>
<sequence length="380" mass="43449">MQDVEAVFEHGARFLIGEFQVLAKTHLSVGRRWRCVQKLNPKLRFDGTKMCSSKGICGSKQYTQEFIQNVNAVHQKHNDLVPVKFPGRNDRYLLPNELLDIRTASRLQHIQLGFVSIRLPSQFSGFPNLRKLDLDMINVTAKDIEEMLSSCSNLEWLCIVRCHLDDELKVDLPLPCLLYLCVAHCRITGIKFNAMKLQTFECRGGRYPLDLTQSLELKDARLDFIDSVTLDYALTTLPTVLPSVENLILRARAPLKTPSLLENTCNFFQLKYLQLELAVFRVFYSAHSDWQPLRSLPGFPHNHLKNLYITGFIACTGQLEFLQHAVENAPVLEVLTLDPALKFDEGMDYKGRAGFFSRVREISRRYLSGRVSPTTKLCIL</sequence>
<evidence type="ECO:0000259" key="1">
    <source>
        <dbReference type="Pfam" id="PF23622"/>
    </source>
</evidence>